<dbReference type="SMART" id="SM00507">
    <property type="entry name" value="HNHc"/>
    <property type="match status" value="1"/>
</dbReference>
<feature type="domain" description="HNH nuclease" evidence="2">
    <location>
        <begin position="442"/>
        <end position="495"/>
    </location>
</feature>
<dbReference type="Proteomes" id="UP001596011">
    <property type="component" value="Unassembled WGS sequence"/>
</dbReference>
<evidence type="ECO:0000256" key="1">
    <source>
        <dbReference type="SAM" id="MobiDB-lite"/>
    </source>
</evidence>
<dbReference type="InterPro" id="IPR003870">
    <property type="entry name" value="DUF222"/>
</dbReference>
<feature type="region of interest" description="Disordered" evidence="1">
    <location>
        <begin position="162"/>
        <end position="234"/>
    </location>
</feature>
<reference evidence="4" key="1">
    <citation type="journal article" date="2019" name="Int. J. Syst. Evol. Microbiol.">
        <title>The Global Catalogue of Microorganisms (GCM) 10K type strain sequencing project: providing services to taxonomists for standard genome sequencing and annotation.</title>
        <authorList>
            <consortium name="The Broad Institute Genomics Platform"/>
            <consortium name="The Broad Institute Genome Sequencing Center for Infectious Disease"/>
            <person name="Wu L."/>
            <person name="Ma J."/>
        </authorList>
    </citation>
    <scope>NUCLEOTIDE SEQUENCE [LARGE SCALE GENOMIC DNA]</scope>
    <source>
        <strain evidence="4">CCUG 42722</strain>
    </source>
</reference>
<name>A0ABV9HAH7_9MICO</name>
<dbReference type="EMBL" id="JBHSFI010000001">
    <property type="protein sequence ID" value="MFC4626727.1"/>
    <property type="molecule type" value="Genomic_DNA"/>
</dbReference>
<evidence type="ECO:0000259" key="2">
    <source>
        <dbReference type="SMART" id="SM00507"/>
    </source>
</evidence>
<dbReference type="RefSeq" id="WP_377131121.1">
    <property type="nucleotide sequence ID" value="NZ_JBHSFI010000001.1"/>
</dbReference>
<organism evidence="3 4">
    <name type="scientific">Promicromonospora alba</name>
    <dbReference type="NCBI Taxonomy" id="1616110"/>
    <lineage>
        <taxon>Bacteria</taxon>
        <taxon>Bacillati</taxon>
        <taxon>Actinomycetota</taxon>
        <taxon>Actinomycetes</taxon>
        <taxon>Micrococcales</taxon>
        <taxon>Promicromonosporaceae</taxon>
        <taxon>Promicromonospora</taxon>
    </lineage>
</organism>
<accession>A0ABV9HAH7</accession>
<evidence type="ECO:0000313" key="4">
    <source>
        <dbReference type="Proteomes" id="UP001596011"/>
    </source>
</evidence>
<proteinExistence type="predicted"/>
<dbReference type="CDD" id="cd00085">
    <property type="entry name" value="HNHc"/>
    <property type="match status" value="1"/>
</dbReference>
<dbReference type="InterPro" id="IPR003615">
    <property type="entry name" value="HNH_nuc"/>
</dbReference>
<keyword evidence="4" id="KW-1185">Reference proteome</keyword>
<sequence length="538" mass="56529">MASTTPPPSGQEPAARTFEETLTDLESLTDELVVSAGPDAVAGVGGHAATSGVAVSRLASAAPRLRALGTRLDTLRLTWLPVIEAELPWQTTGARNFSAWLARTENVSTTTAKRETRTGRALRDHLPATRTTALAGDIGADHVRALVDVAPTSDARKAALAAPIEPDDLPPGVVPTVVPGPPAGDVPDAPTGNEATIEPADQDSEGTDSAGPGGDGSAEDDIPAPPPITGEEYLTGLAGACDPSRFRQVLRRFGQVVDPDADDRGYRKAAEREHLEVSPTFGGWHVNGFLTDEHGQLLATVLGSMMGAPTPGDDRTPTQRRAQALADVARDVLDNGRVGTGAAVRPHVHVTVSLTELIRYTDRAAAHAGAAAQTGTGGLRPADLTSLTAQPATFTGASATGSVIPRDLLRRLTCDAEITRVVFGADGTAIDVGRAQRTVTGQMRKAVIARDQHCVYPGCDQPPSRCEVHHALRHWADGGETSVANSALLCWHHHTLVDTTGITMAWEAGANPDQPGRWTFINRHGRRIELRSLWPGAA</sequence>
<dbReference type="Pfam" id="PF02720">
    <property type="entry name" value="DUF222"/>
    <property type="match status" value="2"/>
</dbReference>
<protein>
    <submittedName>
        <fullName evidence="3">DUF222 domain-containing protein</fullName>
    </submittedName>
</protein>
<gene>
    <name evidence="3" type="ORF">ACFO6V_00690</name>
</gene>
<evidence type="ECO:0000313" key="3">
    <source>
        <dbReference type="EMBL" id="MFC4626727.1"/>
    </source>
</evidence>
<comment type="caution">
    <text evidence="3">The sequence shown here is derived from an EMBL/GenBank/DDBJ whole genome shotgun (WGS) entry which is preliminary data.</text>
</comment>